<name>A0AAV4TSF2_9ARAC</name>
<keyword evidence="2" id="KW-1185">Reference proteome</keyword>
<protein>
    <submittedName>
        <fullName evidence="1">Uncharacterized protein</fullName>
    </submittedName>
</protein>
<evidence type="ECO:0000313" key="2">
    <source>
        <dbReference type="Proteomes" id="UP001054837"/>
    </source>
</evidence>
<comment type="caution">
    <text evidence="1">The sequence shown here is derived from an EMBL/GenBank/DDBJ whole genome shotgun (WGS) entry which is preliminary data.</text>
</comment>
<organism evidence="1 2">
    <name type="scientific">Caerostris darwini</name>
    <dbReference type="NCBI Taxonomy" id="1538125"/>
    <lineage>
        <taxon>Eukaryota</taxon>
        <taxon>Metazoa</taxon>
        <taxon>Ecdysozoa</taxon>
        <taxon>Arthropoda</taxon>
        <taxon>Chelicerata</taxon>
        <taxon>Arachnida</taxon>
        <taxon>Araneae</taxon>
        <taxon>Araneomorphae</taxon>
        <taxon>Entelegynae</taxon>
        <taxon>Araneoidea</taxon>
        <taxon>Araneidae</taxon>
        <taxon>Caerostris</taxon>
    </lineage>
</organism>
<evidence type="ECO:0000313" key="1">
    <source>
        <dbReference type="EMBL" id="GIY49135.1"/>
    </source>
</evidence>
<proteinExistence type="predicted"/>
<dbReference type="Proteomes" id="UP001054837">
    <property type="component" value="Unassembled WGS sequence"/>
</dbReference>
<dbReference type="AlphaFoldDB" id="A0AAV4TSF2"/>
<reference evidence="1 2" key="1">
    <citation type="submission" date="2021-06" db="EMBL/GenBank/DDBJ databases">
        <title>Caerostris darwini draft genome.</title>
        <authorList>
            <person name="Kono N."/>
            <person name="Arakawa K."/>
        </authorList>
    </citation>
    <scope>NUCLEOTIDE SEQUENCE [LARGE SCALE GENOMIC DNA]</scope>
</reference>
<gene>
    <name evidence="1" type="ORF">CDAR_308431</name>
</gene>
<sequence>MSKSSQPGRVSIIPFPSLCTSRYRLLQQQLFPKSHRNSLQEREHQFILLLDILFPTPEFKVTQEPTLSHASLSASPVRVDTQRWVSSTISEPLSNFRTPTAFN</sequence>
<accession>A0AAV4TSF2</accession>
<dbReference type="EMBL" id="BPLQ01010205">
    <property type="protein sequence ID" value="GIY49135.1"/>
    <property type="molecule type" value="Genomic_DNA"/>
</dbReference>